<sequence length="408" mass="44254">METPGIWARMRAFTRGERDAQTLYAYRQAGAAVHPLLDAAERRRFDLLVGGVSPFALKRHVGLELACAWNAFALQTLGDKMLAADETADPGTVGFVPPVTFDQVEAYYQQVQRWLGHASQATHDPDFDLPQGTLPAALPAWSPVEPCPRPHLEAMMAALEAMRLHAEAAMHGLEEATPPSDQARLAKLRGQFAEAMSKAQYAAGMYRPNASAELHEQIETQAKAAIEALYRAGQLISYPALMNERPPGTGAPKRPRGGGPFLRTPLPGEKGFDPWAMTDPASTASLKRNPDAARVIAEMWALDPDPAASVALWDDIRRAVETGGAAIAQTSSGTPVGFYFCTPYCAIYEAKRPLRLGDTSVAPGERFTLECAAEGVRVGYPFKREIVTGTFQSAAIDYCDPDQPPPHE</sequence>
<accession>A0A2T3W4B3</accession>
<dbReference type="EMBL" id="PYSV01000021">
    <property type="protein sequence ID" value="PTA66731.1"/>
    <property type="molecule type" value="Genomic_DNA"/>
</dbReference>
<keyword evidence="2" id="KW-1185">Reference proteome</keyword>
<dbReference type="Proteomes" id="UP000240317">
    <property type="component" value="Unassembled WGS sequence"/>
</dbReference>
<proteinExistence type="predicted"/>
<dbReference type="OrthoDB" id="54416at2"/>
<dbReference type="AlphaFoldDB" id="A0A2T3W4B3"/>
<protein>
    <submittedName>
        <fullName evidence="1">Uncharacterized protein</fullName>
    </submittedName>
</protein>
<evidence type="ECO:0000313" key="2">
    <source>
        <dbReference type="Proteomes" id="UP000240317"/>
    </source>
</evidence>
<dbReference type="RefSeq" id="WP_107139244.1">
    <property type="nucleotide sequence ID" value="NZ_PYSV01000021.1"/>
</dbReference>
<reference evidence="1 2" key="1">
    <citation type="submission" date="2018-03" db="EMBL/GenBank/DDBJ databases">
        <title>Draft genome of Deinococcus sp. OD32.</title>
        <authorList>
            <person name="Wang X.-P."/>
            <person name="Du Z.-J."/>
        </authorList>
    </citation>
    <scope>NUCLEOTIDE SEQUENCE [LARGE SCALE GENOMIC DNA]</scope>
    <source>
        <strain evidence="1 2">OD32</strain>
    </source>
</reference>
<organism evidence="1 2">
    <name type="scientific">Deinococcus arcticus</name>
    <dbReference type="NCBI Taxonomy" id="2136176"/>
    <lineage>
        <taxon>Bacteria</taxon>
        <taxon>Thermotogati</taxon>
        <taxon>Deinococcota</taxon>
        <taxon>Deinococci</taxon>
        <taxon>Deinococcales</taxon>
        <taxon>Deinococcaceae</taxon>
        <taxon>Deinococcus</taxon>
    </lineage>
</organism>
<name>A0A2T3W4B3_9DEIO</name>
<evidence type="ECO:0000313" key="1">
    <source>
        <dbReference type="EMBL" id="PTA66731.1"/>
    </source>
</evidence>
<gene>
    <name evidence="1" type="ORF">C8263_16545</name>
</gene>
<comment type="caution">
    <text evidence="1">The sequence shown here is derived from an EMBL/GenBank/DDBJ whole genome shotgun (WGS) entry which is preliminary data.</text>
</comment>